<organism evidence="12">
    <name type="scientific">Clostridioides difficile</name>
    <name type="common">Peptoclostridium difficile</name>
    <dbReference type="NCBI Taxonomy" id="1496"/>
    <lineage>
        <taxon>Bacteria</taxon>
        <taxon>Bacillati</taxon>
        <taxon>Bacillota</taxon>
        <taxon>Clostridia</taxon>
        <taxon>Peptostreptococcales</taxon>
        <taxon>Peptostreptococcaceae</taxon>
        <taxon>Clostridioides</taxon>
    </lineage>
</organism>
<dbReference type="PANTHER" id="PTHR48111">
    <property type="entry name" value="REGULATOR OF RPOS"/>
    <property type="match status" value="1"/>
</dbReference>
<dbReference type="InterPro" id="IPR016032">
    <property type="entry name" value="Sig_transdc_resp-reg_C-effctor"/>
</dbReference>
<feature type="modified residue" description="4-aspartylphosphate" evidence="8">
    <location>
        <position position="53"/>
    </location>
</feature>
<dbReference type="SMART" id="SM00448">
    <property type="entry name" value="REC"/>
    <property type="match status" value="1"/>
</dbReference>
<evidence type="ECO:0000313" key="14">
    <source>
        <dbReference type="EMBL" id="CDT13344.1"/>
    </source>
</evidence>
<dbReference type="InterPro" id="IPR001867">
    <property type="entry name" value="OmpR/PhoB-type_DNA-bd"/>
</dbReference>
<evidence type="ECO:0000313" key="13">
    <source>
        <dbReference type="EMBL" id="CDS87737.1"/>
    </source>
</evidence>
<dbReference type="Pfam" id="PF00486">
    <property type="entry name" value="Trans_reg_C"/>
    <property type="match status" value="1"/>
</dbReference>
<dbReference type="PANTHER" id="PTHR48111:SF2">
    <property type="entry name" value="RESPONSE REGULATOR SAER"/>
    <property type="match status" value="1"/>
</dbReference>
<evidence type="ECO:0000256" key="4">
    <source>
        <dbReference type="ARBA" id="ARBA00023015"/>
    </source>
</evidence>
<evidence type="ECO:0000256" key="2">
    <source>
        <dbReference type="ARBA" id="ARBA00022553"/>
    </source>
</evidence>
<dbReference type="FunFam" id="1.10.10.10:FF:000018">
    <property type="entry name" value="DNA-binding response regulator ResD"/>
    <property type="match status" value="1"/>
</dbReference>
<sequence>MNQNILVVDDDREIVDAIEFYLRPDNFNVLKAYDGLEALDILIENDIKLIIMDVMMPNLDGLKTTLKIREKKNIPIILLSAKSEDMDKIIGLNMGADDYITKPFNPLELTARVKSQLRRYINLGDFSNTNNSNDTNYILKSGGLELNTDTKIVSLDGEEIKMTPLEYKILTLLMSRKGKIFSSHEIYENVWNEDAYSCERTIAVHIRRIREKIEINPKEPKYLKVVWGIGYKIEKLNY</sequence>
<keyword evidence="4" id="KW-0805">Transcription regulation</keyword>
<dbReference type="InterPro" id="IPR039420">
    <property type="entry name" value="WalR-like"/>
</dbReference>
<dbReference type="GO" id="GO:0005829">
    <property type="term" value="C:cytosol"/>
    <property type="evidence" value="ECO:0007669"/>
    <property type="project" value="TreeGrafter"/>
</dbReference>
<feature type="domain" description="Response regulatory" evidence="10">
    <location>
        <begin position="4"/>
        <end position="117"/>
    </location>
</feature>
<dbReference type="FunFam" id="3.40.50.2300:FF:000001">
    <property type="entry name" value="DNA-binding response regulator PhoB"/>
    <property type="match status" value="1"/>
</dbReference>
<dbReference type="InterPro" id="IPR036388">
    <property type="entry name" value="WH-like_DNA-bd_sf"/>
</dbReference>
<dbReference type="SUPFAM" id="SSF46894">
    <property type="entry name" value="C-terminal effector domain of the bipartite response regulators"/>
    <property type="match status" value="1"/>
</dbReference>
<feature type="domain" description="OmpR/PhoB-type" evidence="11">
    <location>
        <begin position="136"/>
        <end position="235"/>
    </location>
</feature>
<dbReference type="SMART" id="SM00862">
    <property type="entry name" value="Trans_reg_C"/>
    <property type="match status" value="1"/>
</dbReference>
<keyword evidence="3" id="KW-0902">Two-component regulatory system</keyword>
<evidence type="ECO:0000256" key="6">
    <source>
        <dbReference type="ARBA" id="ARBA00023163"/>
    </source>
</evidence>
<dbReference type="Gene3D" id="3.40.50.2300">
    <property type="match status" value="1"/>
</dbReference>
<evidence type="ECO:0000313" key="12">
    <source>
        <dbReference type="EMBL" id="CDS85645.1"/>
    </source>
</evidence>
<evidence type="ECO:0000256" key="8">
    <source>
        <dbReference type="PROSITE-ProRule" id="PRU00169"/>
    </source>
</evidence>
<dbReference type="GO" id="GO:0032993">
    <property type="term" value="C:protein-DNA complex"/>
    <property type="evidence" value="ECO:0007669"/>
    <property type="project" value="TreeGrafter"/>
</dbReference>
<evidence type="ECO:0000256" key="9">
    <source>
        <dbReference type="PROSITE-ProRule" id="PRU01091"/>
    </source>
</evidence>
<dbReference type="CDD" id="cd00383">
    <property type="entry name" value="trans_reg_C"/>
    <property type="match status" value="1"/>
</dbReference>
<dbReference type="AlphaFoldDB" id="A0A069AB19"/>
<reference evidence="12" key="1">
    <citation type="submission" date="2014-07" db="EMBL/GenBank/DDBJ databases">
        <authorList>
            <person name="Monot Marc"/>
        </authorList>
    </citation>
    <scope>NUCLEOTIDE SEQUENCE</scope>
    <source>
        <strain evidence="14">7032989</strain>
        <strain evidence="13">7032994</strain>
    </source>
</reference>
<dbReference type="Gene3D" id="1.10.10.10">
    <property type="entry name" value="Winged helix-like DNA-binding domain superfamily/Winged helix DNA-binding domain"/>
    <property type="match status" value="1"/>
</dbReference>
<dbReference type="PROSITE" id="PS51755">
    <property type="entry name" value="OMPR_PHOB"/>
    <property type="match status" value="1"/>
</dbReference>
<dbReference type="InterPro" id="IPR001789">
    <property type="entry name" value="Sig_transdc_resp-reg_receiver"/>
</dbReference>
<comment type="function">
    <text evidence="7">May play the central regulatory role in sporulation. It may be an element of the effector pathway responsible for the activation of sporulation genes in response to nutritional stress. Spo0A may act in concert with spo0H (a sigma factor) to control the expression of some genes that are critical to the sporulation process.</text>
</comment>
<dbReference type="GO" id="GO:0000156">
    <property type="term" value="F:phosphorelay response regulator activity"/>
    <property type="evidence" value="ECO:0007669"/>
    <property type="project" value="TreeGrafter"/>
</dbReference>
<evidence type="ECO:0000259" key="11">
    <source>
        <dbReference type="PROSITE" id="PS51755"/>
    </source>
</evidence>
<protein>
    <recommendedName>
        <fullName evidence="1">Stage 0 sporulation protein A homolog</fullName>
    </recommendedName>
</protein>
<evidence type="ECO:0000256" key="3">
    <source>
        <dbReference type="ARBA" id="ARBA00023012"/>
    </source>
</evidence>
<dbReference type="SUPFAM" id="SSF52172">
    <property type="entry name" value="CheY-like"/>
    <property type="match status" value="1"/>
</dbReference>
<dbReference type="EMBL" id="LK932994">
    <property type="protein sequence ID" value="CDT13344.1"/>
    <property type="molecule type" value="Genomic_DNA"/>
</dbReference>
<keyword evidence="5 9" id="KW-0238">DNA-binding</keyword>
<evidence type="ECO:0000259" key="10">
    <source>
        <dbReference type="PROSITE" id="PS50110"/>
    </source>
</evidence>
<accession>A0A069AB19</accession>
<dbReference type="InterPro" id="IPR011006">
    <property type="entry name" value="CheY-like_superfamily"/>
</dbReference>
<dbReference type="EMBL" id="LK932402">
    <property type="protein sequence ID" value="CDS87737.1"/>
    <property type="molecule type" value="Genomic_DNA"/>
</dbReference>
<feature type="DNA-binding region" description="OmpR/PhoB-type" evidence="9">
    <location>
        <begin position="136"/>
        <end position="235"/>
    </location>
</feature>
<proteinExistence type="predicted"/>
<evidence type="ECO:0000256" key="1">
    <source>
        <dbReference type="ARBA" id="ARBA00018672"/>
    </source>
</evidence>
<dbReference type="PROSITE" id="PS50110">
    <property type="entry name" value="RESPONSE_REGULATORY"/>
    <property type="match status" value="1"/>
</dbReference>
<dbReference type="Pfam" id="PF00072">
    <property type="entry name" value="Response_reg"/>
    <property type="match status" value="1"/>
</dbReference>
<evidence type="ECO:0000256" key="5">
    <source>
        <dbReference type="ARBA" id="ARBA00023125"/>
    </source>
</evidence>
<keyword evidence="2 8" id="KW-0597">Phosphoprotein</keyword>
<name>A0A069AB19_CLODI</name>
<keyword evidence="6" id="KW-0804">Transcription</keyword>
<dbReference type="Gene3D" id="6.10.250.690">
    <property type="match status" value="1"/>
</dbReference>
<dbReference type="RefSeq" id="WP_021390219.1">
    <property type="nucleotide sequence ID" value="NZ_BBYB01000197.1"/>
</dbReference>
<dbReference type="EMBL" id="LK932505">
    <property type="protein sequence ID" value="CDS85645.1"/>
    <property type="molecule type" value="Genomic_DNA"/>
</dbReference>
<dbReference type="GO" id="GO:0006355">
    <property type="term" value="P:regulation of DNA-templated transcription"/>
    <property type="evidence" value="ECO:0007669"/>
    <property type="project" value="InterPro"/>
</dbReference>
<dbReference type="CDD" id="cd17574">
    <property type="entry name" value="REC_OmpR"/>
    <property type="match status" value="1"/>
</dbReference>
<dbReference type="GO" id="GO:0000976">
    <property type="term" value="F:transcription cis-regulatory region binding"/>
    <property type="evidence" value="ECO:0007669"/>
    <property type="project" value="TreeGrafter"/>
</dbReference>
<evidence type="ECO:0000256" key="7">
    <source>
        <dbReference type="ARBA" id="ARBA00024867"/>
    </source>
</evidence>
<gene>
    <name evidence="13" type="primary">vanR</name>
    <name evidence="14" type="ORF">BN1095_330058</name>
    <name evidence="12" type="ORF">BN1096_520399</name>
    <name evidence="13" type="ORF">BN1097_630219</name>
</gene>